<sequence length="127" mass="14152">MGSSAKTLVPKCSPYTYTDRLKHLQYEAFLACDVGNRCNDLQASVMLTKSQMSLRHGARRQPFSLFIPWQMCVCVCACVCGAKHQSGHENGIHHIAGKTISLCTGWTTLYHSNSGQGNREMMGERRN</sequence>
<keyword evidence="2" id="KW-1185">Reference proteome</keyword>
<gene>
    <name evidence="1" type="ORF">GOODEAATRI_025488</name>
</gene>
<evidence type="ECO:0000313" key="2">
    <source>
        <dbReference type="Proteomes" id="UP001476798"/>
    </source>
</evidence>
<name>A0ABV0Q0Z0_9TELE</name>
<proteinExistence type="predicted"/>
<dbReference type="EMBL" id="JAHRIO010092964">
    <property type="protein sequence ID" value="MEQ2189455.1"/>
    <property type="molecule type" value="Genomic_DNA"/>
</dbReference>
<dbReference type="Proteomes" id="UP001476798">
    <property type="component" value="Unassembled WGS sequence"/>
</dbReference>
<protein>
    <submittedName>
        <fullName evidence="1">Uncharacterized protein</fullName>
    </submittedName>
</protein>
<accession>A0ABV0Q0Z0</accession>
<comment type="caution">
    <text evidence="1">The sequence shown here is derived from an EMBL/GenBank/DDBJ whole genome shotgun (WGS) entry which is preliminary data.</text>
</comment>
<organism evidence="1 2">
    <name type="scientific">Goodea atripinnis</name>
    <dbReference type="NCBI Taxonomy" id="208336"/>
    <lineage>
        <taxon>Eukaryota</taxon>
        <taxon>Metazoa</taxon>
        <taxon>Chordata</taxon>
        <taxon>Craniata</taxon>
        <taxon>Vertebrata</taxon>
        <taxon>Euteleostomi</taxon>
        <taxon>Actinopterygii</taxon>
        <taxon>Neopterygii</taxon>
        <taxon>Teleostei</taxon>
        <taxon>Neoteleostei</taxon>
        <taxon>Acanthomorphata</taxon>
        <taxon>Ovalentaria</taxon>
        <taxon>Atherinomorphae</taxon>
        <taxon>Cyprinodontiformes</taxon>
        <taxon>Goodeidae</taxon>
        <taxon>Goodea</taxon>
    </lineage>
</organism>
<evidence type="ECO:0000313" key="1">
    <source>
        <dbReference type="EMBL" id="MEQ2189455.1"/>
    </source>
</evidence>
<reference evidence="1 2" key="1">
    <citation type="submission" date="2021-06" db="EMBL/GenBank/DDBJ databases">
        <authorList>
            <person name="Palmer J.M."/>
        </authorList>
    </citation>
    <scope>NUCLEOTIDE SEQUENCE [LARGE SCALE GENOMIC DNA]</scope>
    <source>
        <strain evidence="1 2">GA_2019</strain>
        <tissue evidence="1">Muscle</tissue>
    </source>
</reference>